<name>A0A0R2FZU5_9LACO</name>
<evidence type="ECO:0000259" key="3">
    <source>
        <dbReference type="PROSITE" id="PS51186"/>
    </source>
</evidence>
<evidence type="ECO:0000256" key="1">
    <source>
        <dbReference type="ARBA" id="ARBA00022679"/>
    </source>
</evidence>
<dbReference type="PATRIC" id="fig|1123500.6.peg.1206"/>
<dbReference type="InterPro" id="IPR000182">
    <property type="entry name" value="GNAT_dom"/>
</dbReference>
<dbReference type="Pfam" id="PF00583">
    <property type="entry name" value="Acetyltransf_1"/>
    <property type="match status" value="1"/>
</dbReference>
<evidence type="ECO:0000313" key="4">
    <source>
        <dbReference type="EMBL" id="KRN30780.1"/>
    </source>
</evidence>
<keyword evidence="2" id="KW-0012">Acyltransferase</keyword>
<dbReference type="SUPFAM" id="SSF55729">
    <property type="entry name" value="Acyl-CoA N-acyltransferases (Nat)"/>
    <property type="match status" value="1"/>
</dbReference>
<proteinExistence type="predicted"/>
<evidence type="ECO:0000313" key="5">
    <source>
        <dbReference type="Proteomes" id="UP000051296"/>
    </source>
</evidence>
<comment type="caution">
    <text evidence="4">The sequence shown here is derived from an EMBL/GenBank/DDBJ whole genome shotgun (WGS) entry which is preliminary data.</text>
</comment>
<feature type="domain" description="N-acetyltransferase" evidence="3">
    <location>
        <begin position="4"/>
        <end position="167"/>
    </location>
</feature>
<dbReference type="STRING" id="1123500.GCA_000420365_01348"/>
<dbReference type="RefSeq" id="WP_027694589.1">
    <property type="nucleotide sequence ID" value="NZ_ATUU01000005.1"/>
</dbReference>
<dbReference type="InterPro" id="IPR050832">
    <property type="entry name" value="Bact_Acetyltransf"/>
</dbReference>
<dbReference type="InterPro" id="IPR016181">
    <property type="entry name" value="Acyl_CoA_acyltransferase"/>
</dbReference>
<dbReference type="Proteomes" id="UP000051296">
    <property type="component" value="Unassembled WGS sequence"/>
</dbReference>
<sequence>MTEVLIRAVQLVDRHKVLKLKMTLDQESSFMLLSPGERPNNVKIIEDELAGAIQAHDCYLVVESAGQLVGYLHARRGSYLKNRHSAYIVVGLLKSIQGRGIGTQLFGQLDQWAQEHEVRRLELTVMETNEAAKHLYAKMGFVVEGIRRQAIKTTEGYENEVYMAKYY</sequence>
<dbReference type="PANTHER" id="PTHR43877:SF2">
    <property type="entry name" value="AMINOALKYLPHOSPHONATE N-ACETYLTRANSFERASE-RELATED"/>
    <property type="match status" value="1"/>
</dbReference>
<evidence type="ECO:0000256" key="2">
    <source>
        <dbReference type="ARBA" id="ARBA00023315"/>
    </source>
</evidence>
<dbReference type="OrthoDB" id="9795206at2"/>
<dbReference type="InParanoid" id="A0A0R2FZU5"/>
<dbReference type="Gene3D" id="3.40.630.30">
    <property type="match status" value="1"/>
</dbReference>
<protein>
    <recommendedName>
        <fullName evidence="3">N-acetyltransferase domain-containing protein</fullName>
    </recommendedName>
</protein>
<organism evidence="4 5">
    <name type="scientific">Weissella halotolerans DSM 20190</name>
    <dbReference type="NCBI Taxonomy" id="1123500"/>
    <lineage>
        <taxon>Bacteria</taxon>
        <taxon>Bacillati</taxon>
        <taxon>Bacillota</taxon>
        <taxon>Bacilli</taxon>
        <taxon>Lactobacillales</taxon>
        <taxon>Lactobacillaceae</taxon>
        <taxon>Weissella</taxon>
    </lineage>
</organism>
<keyword evidence="5" id="KW-1185">Reference proteome</keyword>
<reference evidence="4 5" key="1">
    <citation type="journal article" date="2015" name="Genome Announc.">
        <title>Expanding the biotechnology potential of lactobacilli through comparative genomics of 213 strains and associated genera.</title>
        <authorList>
            <person name="Sun Z."/>
            <person name="Harris H.M."/>
            <person name="McCann A."/>
            <person name="Guo C."/>
            <person name="Argimon S."/>
            <person name="Zhang W."/>
            <person name="Yang X."/>
            <person name="Jeffery I.B."/>
            <person name="Cooney J.C."/>
            <person name="Kagawa T.F."/>
            <person name="Liu W."/>
            <person name="Song Y."/>
            <person name="Salvetti E."/>
            <person name="Wrobel A."/>
            <person name="Rasinkangas P."/>
            <person name="Parkhill J."/>
            <person name="Rea M.C."/>
            <person name="O'Sullivan O."/>
            <person name="Ritari J."/>
            <person name="Douillard F.P."/>
            <person name="Paul Ross R."/>
            <person name="Yang R."/>
            <person name="Briner A.E."/>
            <person name="Felis G.E."/>
            <person name="de Vos W.M."/>
            <person name="Barrangou R."/>
            <person name="Klaenhammer T.R."/>
            <person name="Caufield P.W."/>
            <person name="Cui Y."/>
            <person name="Zhang H."/>
            <person name="O'Toole P.W."/>
        </authorList>
    </citation>
    <scope>NUCLEOTIDE SEQUENCE [LARGE SCALE GENOMIC DNA]</scope>
    <source>
        <strain evidence="4 5">DSM 20190</strain>
    </source>
</reference>
<accession>A0A0R2FZU5</accession>
<gene>
    <name evidence="4" type="ORF">IV68_GL001207</name>
</gene>
<dbReference type="AlphaFoldDB" id="A0A0R2FZU5"/>
<dbReference type="PROSITE" id="PS51186">
    <property type="entry name" value="GNAT"/>
    <property type="match status" value="1"/>
</dbReference>
<dbReference type="GO" id="GO:0016747">
    <property type="term" value="F:acyltransferase activity, transferring groups other than amino-acyl groups"/>
    <property type="evidence" value="ECO:0007669"/>
    <property type="project" value="InterPro"/>
</dbReference>
<keyword evidence="1" id="KW-0808">Transferase</keyword>
<dbReference type="PANTHER" id="PTHR43877">
    <property type="entry name" value="AMINOALKYLPHOSPHONATE N-ACETYLTRANSFERASE-RELATED-RELATED"/>
    <property type="match status" value="1"/>
</dbReference>
<dbReference type="CDD" id="cd04301">
    <property type="entry name" value="NAT_SF"/>
    <property type="match status" value="1"/>
</dbReference>
<dbReference type="eggNOG" id="COG0456">
    <property type="taxonomic scope" value="Bacteria"/>
</dbReference>
<dbReference type="EMBL" id="JQAX01000005">
    <property type="protein sequence ID" value="KRN30780.1"/>
    <property type="molecule type" value="Genomic_DNA"/>
</dbReference>